<evidence type="ECO:0000259" key="2">
    <source>
        <dbReference type="SMART" id="SM00479"/>
    </source>
</evidence>
<dbReference type="EMBL" id="JAJEPU010000008">
    <property type="protein sequence ID" value="MCC2164079.1"/>
    <property type="molecule type" value="Genomic_DNA"/>
</dbReference>
<dbReference type="NCBIfam" id="TIGR00573">
    <property type="entry name" value="dnaq"/>
    <property type="match status" value="1"/>
</dbReference>
<dbReference type="PANTHER" id="PTHR30231">
    <property type="entry name" value="DNA POLYMERASE III SUBUNIT EPSILON"/>
    <property type="match status" value="1"/>
</dbReference>
<dbReference type="InterPro" id="IPR006054">
    <property type="entry name" value="DnaQ"/>
</dbReference>
<dbReference type="Gene3D" id="3.30.420.10">
    <property type="entry name" value="Ribonuclease H-like superfamily/Ribonuclease H"/>
    <property type="match status" value="1"/>
</dbReference>
<dbReference type="RefSeq" id="WP_308450810.1">
    <property type="nucleotide sequence ID" value="NZ_JAJEPU010000008.1"/>
</dbReference>
<dbReference type="FunFam" id="3.30.420.10:FF:000045">
    <property type="entry name" value="3'-5' exonuclease DinG"/>
    <property type="match status" value="1"/>
</dbReference>
<keyword evidence="4" id="KW-1185">Reference proteome</keyword>
<dbReference type="Proteomes" id="UP001198962">
    <property type="component" value="Unassembled WGS sequence"/>
</dbReference>
<dbReference type="InterPro" id="IPR036397">
    <property type="entry name" value="RNaseH_sf"/>
</dbReference>
<dbReference type="GO" id="GO:0005829">
    <property type="term" value="C:cytosol"/>
    <property type="evidence" value="ECO:0007669"/>
    <property type="project" value="TreeGrafter"/>
</dbReference>
<dbReference type="InterPro" id="IPR013520">
    <property type="entry name" value="Ribonucl_H"/>
</dbReference>
<protein>
    <submittedName>
        <fullName evidence="3">3'-5' exonuclease</fullName>
    </submittedName>
</protein>
<feature type="domain" description="Exonuclease" evidence="2">
    <location>
        <begin position="27"/>
        <end position="192"/>
    </location>
</feature>
<dbReference type="InterPro" id="IPR012337">
    <property type="entry name" value="RNaseH-like_sf"/>
</dbReference>
<dbReference type="AlphaFoldDB" id="A0AAE3AQ81"/>
<gene>
    <name evidence="3" type="ORF">LKD32_04125</name>
</gene>
<organism evidence="3 4">
    <name type="scientific">Brotaphodocola catenula</name>
    <dbReference type="NCBI Taxonomy" id="2885361"/>
    <lineage>
        <taxon>Bacteria</taxon>
        <taxon>Bacillati</taxon>
        <taxon>Bacillota</taxon>
        <taxon>Clostridia</taxon>
        <taxon>Lachnospirales</taxon>
        <taxon>Lachnospiraceae</taxon>
        <taxon>Brotaphodocola</taxon>
    </lineage>
</organism>
<dbReference type="GO" id="GO:0008408">
    <property type="term" value="F:3'-5' exonuclease activity"/>
    <property type="evidence" value="ECO:0007669"/>
    <property type="project" value="TreeGrafter"/>
</dbReference>
<dbReference type="Pfam" id="PF00929">
    <property type="entry name" value="RNase_T"/>
    <property type="match status" value="1"/>
</dbReference>
<dbReference type="GO" id="GO:0003887">
    <property type="term" value="F:DNA-directed DNA polymerase activity"/>
    <property type="evidence" value="ECO:0007669"/>
    <property type="project" value="InterPro"/>
</dbReference>
<dbReference type="GO" id="GO:0003677">
    <property type="term" value="F:DNA binding"/>
    <property type="evidence" value="ECO:0007669"/>
    <property type="project" value="InterPro"/>
</dbReference>
<sequence length="261" mass="30036">MSEKSEKSEKKWECDQCDQGNLAEQLSFVAVDLETTGLDPKKDRIIEIGAIRVENGEVAGEYQQLVNPGCPIPDFVSDLTGITDEMVEKAPLIGEVLDEFLKFCGELPIVGHQVMFDYRFLKRATVNQGESFERNGIDTLALCRAFMPVEERKNLAVACAFFEIERERAHRACSDAWDTVRLYTKIARQFGQNKPELFVPKPLIYKVKRDQPASEKQKEDLRYFIKYHKISLPVRFEELSRSEASRLHDQLILQYGRIVKK</sequence>
<name>A0AAE3AQ81_9FIRM</name>
<dbReference type="GO" id="GO:0045004">
    <property type="term" value="P:DNA replication proofreading"/>
    <property type="evidence" value="ECO:0007669"/>
    <property type="project" value="TreeGrafter"/>
</dbReference>
<dbReference type="PANTHER" id="PTHR30231:SF41">
    <property type="entry name" value="DNA POLYMERASE III SUBUNIT EPSILON"/>
    <property type="match status" value="1"/>
</dbReference>
<accession>A0AAE3AQ81</accession>
<keyword evidence="1 3" id="KW-0540">Nuclease</keyword>
<reference evidence="3" key="1">
    <citation type="submission" date="2021-10" db="EMBL/GenBank/DDBJ databases">
        <title>Anaerobic single-cell dispensing facilitates the cultivation of human gut bacteria.</title>
        <authorList>
            <person name="Afrizal A."/>
        </authorList>
    </citation>
    <scope>NUCLEOTIDE SEQUENCE</scope>
    <source>
        <strain evidence="3">CLA-AA-H274</strain>
    </source>
</reference>
<evidence type="ECO:0000256" key="1">
    <source>
        <dbReference type="ARBA" id="ARBA00022839"/>
    </source>
</evidence>
<evidence type="ECO:0000313" key="3">
    <source>
        <dbReference type="EMBL" id="MCC2164079.1"/>
    </source>
</evidence>
<dbReference type="SUPFAM" id="SSF53098">
    <property type="entry name" value="Ribonuclease H-like"/>
    <property type="match status" value="1"/>
</dbReference>
<keyword evidence="1 3" id="KW-0378">Hydrolase</keyword>
<evidence type="ECO:0000313" key="4">
    <source>
        <dbReference type="Proteomes" id="UP001198962"/>
    </source>
</evidence>
<keyword evidence="1 3" id="KW-0269">Exonuclease</keyword>
<dbReference type="SMART" id="SM00479">
    <property type="entry name" value="EXOIII"/>
    <property type="match status" value="1"/>
</dbReference>
<comment type="caution">
    <text evidence="3">The sequence shown here is derived from an EMBL/GenBank/DDBJ whole genome shotgun (WGS) entry which is preliminary data.</text>
</comment>
<proteinExistence type="predicted"/>
<dbReference type="CDD" id="cd06127">
    <property type="entry name" value="DEDDh"/>
    <property type="match status" value="1"/>
</dbReference>